<dbReference type="AlphaFoldDB" id="A0AA39V7L2"/>
<dbReference type="FunFam" id="3.40.50.720:FF:000357">
    <property type="entry name" value="Methionine adenosyltransferase 2 subunit beta"/>
    <property type="match status" value="1"/>
</dbReference>
<gene>
    <name evidence="2" type="ORF">JMJ35_006927</name>
</gene>
<dbReference type="InterPro" id="IPR029903">
    <property type="entry name" value="RmlD-like-bd"/>
</dbReference>
<evidence type="ECO:0000313" key="2">
    <source>
        <dbReference type="EMBL" id="KAK0510495.1"/>
    </source>
</evidence>
<dbReference type="CDD" id="cd05254">
    <property type="entry name" value="dTDP_HR_like_SDR_e"/>
    <property type="match status" value="1"/>
</dbReference>
<reference evidence="2" key="1">
    <citation type="submission" date="2023-03" db="EMBL/GenBank/DDBJ databases">
        <title>Complete genome of Cladonia borealis.</title>
        <authorList>
            <person name="Park H."/>
        </authorList>
    </citation>
    <scope>NUCLEOTIDE SEQUENCE</scope>
    <source>
        <strain evidence="2">ANT050790</strain>
    </source>
</reference>
<feature type="domain" description="RmlD-like substrate binding" evidence="1">
    <location>
        <begin position="4"/>
        <end position="297"/>
    </location>
</feature>
<dbReference type="Pfam" id="PF04321">
    <property type="entry name" value="RmlD_sub_bind"/>
    <property type="match status" value="1"/>
</dbReference>
<evidence type="ECO:0000313" key="3">
    <source>
        <dbReference type="Proteomes" id="UP001166286"/>
    </source>
</evidence>
<organism evidence="2 3">
    <name type="scientific">Cladonia borealis</name>
    <dbReference type="NCBI Taxonomy" id="184061"/>
    <lineage>
        <taxon>Eukaryota</taxon>
        <taxon>Fungi</taxon>
        <taxon>Dikarya</taxon>
        <taxon>Ascomycota</taxon>
        <taxon>Pezizomycotina</taxon>
        <taxon>Lecanoromycetes</taxon>
        <taxon>OSLEUM clade</taxon>
        <taxon>Lecanoromycetidae</taxon>
        <taxon>Lecanorales</taxon>
        <taxon>Lecanorineae</taxon>
        <taxon>Cladoniaceae</taxon>
        <taxon>Cladonia</taxon>
    </lineage>
</organism>
<protein>
    <recommendedName>
        <fullName evidence="1">RmlD-like substrate binding domain-containing protein</fullName>
    </recommendedName>
</protein>
<accession>A0AA39V7L2</accession>
<dbReference type="Gene3D" id="3.40.50.720">
    <property type="entry name" value="NAD(P)-binding Rossmann-like Domain"/>
    <property type="match status" value="1"/>
</dbReference>
<dbReference type="PANTHER" id="PTHR10491:SF4">
    <property type="entry name" value="METHIONINE ADENOSYLTRANSFERASE 2 SUBUNIT BETA"/>
    <property type="match status" value="1"/>
</dbReference>
<dbReference type="InterPro" id="IPR036291">
    <property type="entry name" value="NAD(P)-bd_dom_sf"/>
</dbReference>
<name>A0AA39V7L2_9LECA</name>
<dbReference type="GO" id="GO:0006556">
    <property type="term" value="P:S-adenosylmethionine biosynthetic process"/>
    <property type="evidence" value="ECO:0007669"/>
    <property type="project" value="TreeGrafter"/>
</dbReference>
<dbReference type="PANTHER" id="PTHR10491">
    <property type="entry name" value="DTDP-4-DEHYDRORHAMNOSE REDUCTASE"/>
    <property type="match status" value="1"/>
</dbReference>
<comment type="caution">
    <text evidence="2">The sequence shown here is derived from an EMBL/GenBank/DDBJ whole genome shotgun (WGS) entry which is preliminary data.</text>
</comment>
<keyword evidence="3" id="KW-1185">Reference proteome</keyword>
<dbReference type="InterPro" id="IPR005913">
    <property type="entry name" value="dTDP_dehydrorham_reduct"/>
</dbReference>
<dbReference type="SUPFAM" id="SSF51735">
    <property type="entry name" value="NAD(P)-binding Rossmann-fold domains"/>
    <property type="match status" value="1"/>
</dbReference>
<dbReference type="GO" id="GO:0048269">
    <property type="term" value="C:methionine adenosyltransferase complex"/>
    <property type="evidence" value="ECO:0007669"/>
    <property type="project" value="TreeGrafter"/>
</dbReference>
<dbReference type="GO" id="GO:0048270">
    <property type="term" value="F:methionine adenosyltransferase regulator activity"/>
    <property type="evidence" value="ECO:0007669"/>
    <property type="project" value="TreeGrafter"/>
</dbReference>
<dbReference type="EMBL" id="JAFEKC020000015">
    <property type="protein sequence ID" value="KAK0510495.1"/>
    <property type="molecule type" value="Genomic_DNA"/>
</dbReference>
<evidence type="ECO:0000259" key="1">
    <source>
        <dbReference type="Pfam" id="PF04321"/>
    </source>
</evidence>
<dbReference type="Proteomes" id="UP001166286">
    <property type="component" value="Unassembled WGS sequence"/>
</dbReference>
<proteinExistence type="predicted"/>
<sequence>MTRTVLVTGATGLLGRQVVHAFKSAGWNTVGTGQTRAQPPAILKVNLTDSSEISTVLQEVKPDVVIHCAANRFPDKCNENPQEAKAINVEASQQLAQASSKNNILLIYISTDYVFSGKPGEAPYEADAIPYPTNIYGQLKLDGEVAILKDTEETGLGIVLRVPVLYGKVEDNKESAVNVLMDALWKSQEKDAHVKMDDWAQRYPTNTEDVARVCLDIARKYLDDGNARVSGPKILQFSSEDRMTKYEICQLFGDIMGLSLDGMTAEKEGSDPKANVQRPYDTHLSTRALRDIGIDVRTQDFTAWWRREVKAFRK</sequence>